<comment type="subcellular location">
    <subcellularLocation>
        <location evidence="9">Cytoplasm</location>
    </subcellularLocation>
</comment>
<keyword evidence="6 9" id="KW-0067">ATP-binding</keyword>
<proteinExistence type="inferred from homology"/>
<feature type="binding site" evidence="9">
    <location>
        <position position="56"/>
    </location>
    <ligand>
        <name>ATP</name>
        <dbReference type="ChEBI" id="CHEBI:30616"/>
    </ligand>
</feature>
<evidence type="ECO:0000256" key="6">
    <source>
        <dbReference type="ARBA" id="ARBA00022840"/>
    </source>
</evidence>
<dbReference type="GO" id="GO:0009102">
    <property type="term" value="P:biotin biosynthetic process"/>
    <property type="evidence" value="ECO:0007669"/>
    <property type="project" value="UniProtKB-UniRule"/>
</dbReference>
<dbReference type="EMBL" id="FQUG01000009">
    <property type="protein sequence ID" value="SHF21588.1"/>
    <property type="molecule type" value="Genomic_DNA"/>
</dbReference>
<comment type="function">
    <text evidence="9">Catalyzes a mechanistically unusual reaction, the ATP-dependent insertion of CO2 between the N7 and N8 nitrogen atoms of 7,8-diaminopelargonic acid (DAPA, also called 7,8-diammoniononanoate) to form a ureido ring.</text>
</comment>
<comment type="caution">
    <text evidence="9">Lacks conserved residue(s) required for the propagation of feature annotation.</text>
</comment>
<evidence type="ECO:0000256" key="4">
    <source>
        <dbReference type="ARBA" id="ARBA00022741"/>
    </source>
</evidence>
<dbReference type="HAMAP" id="MF_00336">
    <property type="entry name" value="BioD"/>
    <property type="match status" value="1"/>
</dbReference>
<comment type="pathway">
    <text evidence="9">Cofactor biosynthesis; biotin biosynthesis; biotin from 7,8-diaminononanoate: step 1/2.</text>
</comment>
<dbReference type="OrthoDB" id="9802097at2"/>
<protein>
    <recommendedName>
        <fullName evidence="9">ATP-dependent dethiobiotin synthetase BioD</fullName>
        <ecNumber evidence="9">6.3.3.3</ecNumber>
    </recommendedName>
    <alternativeName>
        <fullName evidence="9">DTB synthetase</fullName>
        <shortName evidence="9">DTBS</shortName>
    </alternativeName>
    <alternativeName>
        <fullName evidence="9">Dethiobiotin synthase</fullName>
    </alternativeName>
</protein>
<dbReference type="CDD" id="cd03109">
    <property type="entry name" value="DTBS"/>
    <property type="match status" value="1"/>
</dbReference>
<sequence>MGKGIFVTGTGTDVGKTYVTGLIVKKLRDSGKNAGYYKAAISGAEIGKDGELLPGDALYVNETANIGEAVENLVTYVYPEAVSPHLAANINHTQIDFDKVDEDFQWALAKYDYLTMEGSGGIICPLRWDDKEHVIIDDLVKRLDLGAIVVADAGLGTINSAVLTIEHLAFRHIPVKGVILNNFHPGDLMEDDNLKMIEKITGVPVIATVKKGDTELDIDADFLAGLYCTPFEDEK</sequence>
<dbReference type="Gene3D" id="3.40.50.300">
    <property type="entry name" value="P-loop containing nucleotide triphosphate hydrolases"/>
    <property type="match status" value="1"/>
</dbReference>
<dbReference type="Pfam" id="PF13500">
    <property type="entry name" value="AAA_26"/>
    <property type="match status" value="1"/>
</dbReference>
<accession>A0A1M4ZUA4</accession>
<feature type="binding site" evidence="9">
    <location>
        <position position="17"/>
    </location>
    <ligand>
        <name>Mg(2+)</name>
        <dbReference type="ChEBI" id="CHEBI:18420"/>
    </ligand>
</feature>
<evidence type="ECO:0000256" key="2">
    <source>
        <dbReference type="ARBA" id="ARBA00022598"/>
    </source>
</evidence>
<keyword evidence="5 9" id="KW-0093">Biotin biosynthesis</keyword>
<dbReference type="STRING" id="1123243.SAMN02745190_02117"/>
<dbReference type="PANTHER" id="PTHR43210:SF2">
    <property type="entry name" value="ATP-DEPENDENT DETHIOBIOTIN SYNTHETASE BIOD 2"/>
    <property type="match status" value="1"/>
</dbReference>
<keyword evidence="2 9" id="KW-0436">Ligase</keyword>
<comment type="subunit">
    <text evidence="9">Homodimer.</text>
</comment>
<keyword evidence="1 9" id="KW-0963">Cytoplasm</keyword>
<evidence type="ECO:0000256" key="5">
    <source>
        <dbReference type="ARBA" id="ARBA00022756"/>
    </source>
</evidence>
<dbReference type="SUPFAM" id="SSF52540">
    <property type="entry name" value="P-loop containing nucleoside triphosphate hydrolases"/>
    <property type="match status" value="1"/>
</dbReference>
<keyword evidence="3 9" id="KW-0479">Metal-binding</keyword>
<dbReference type="EC" id="6.3.3.3" evidence="9"/>
<keyword evidence="4 9" id="KW-0547">Nucleotide-binding</keyword>
<feature type="binding site" evidence="9">
    <location>
        <begin position="117"/>
        <end position="120"/>
    </location>
    <ligand>
        <name>ATP</name>
        <dbReference type="ChEBI" id="CHEBI:30616"/>
    </ligand>
</feature>
<dbReference type="GO" id="GO:0000287">
    <property type="term" value="F:magnesium ion binding"/>
    <property type="evidence" value="ECO:0007669"/>
    <property type="project" value="UniProtKB-UniRule"/>
</dbReference>
<name>A0A1M4ZUA4_9FIRM</name>
<gene>
    <name evidence="9" type="primary">bioD</name>
    <name evidence="10" type="ORF">SAMN02745190_02117</name>
</gene>
<dbReference type="GO" id="GO:0004141">
    <property type="term" value="F:dethiobiotin synthase activity"/>
    <property type="evidence" value="ECO:0007669"/>
    <property type="project" value="UniProtKB-UniRule"/>
</dbReference>
<dbReference type="PANTHER" id="PTHR43210">
    <property type="entry name" value="DETHIOBIOTIN SYNTHETASE"/>
    <property type="match status" value="1"/>
</dbReference>
<dbReference type="RefSeq" id="WP_072936232.1">
    <property type="nucleotide sequence ID" value="NZ_FQUG01000009.1"/>
</dbReference>
<feature type="binding site" evidence="9">
    <location>
        <begin position="181"/>
        <end position="182"/>
    </location>
    <ligand>
        <name>ATP</name>
        <dbReference type="ChEBI" id="CHEBI:30616"/>
    </ligand>
</feature>
<dbReference type="GO" id="GO:0005829">
    <property type="term" value="C:cytosol"/>
    <property type="evidence" value="ECO:0007669"/>
    <property type="project" value="TreeGrafter"/>
</dbReference>
<evidence type="ECO:0000256" key="8">
    <source>
        <dbReference type="ARBA" id="ARBA00047386"/>
    </source>
</evidence>
<feature type="binding site" evidence="9">
    <location>
        <position position="56"/>
    </location>
    <ligand>
        <name>Mg(2+)</name>
        <dbReference type="ChEBI" id="CHEBI:18420"/>
    </ligand>
</feature>
<evidence type="ECO:0000313" key="11">
    <source>
        <dbReference type="Proteomes" id="UP000184404"/>
    </source>
</evidence>
<feature type="binding site" evidence="9">
    <location>
        <begin position="13"/>
        <end position="18"/>
    </location>
    <ligand>
        <name>ATP</name>
        <dbReference type="ChEBI" id="CHEBI:30616"/>
    </ligand>
</feature>
<evidence type="ECO:0000256" key="9">
    <source>
        <dbReference type="HAMAP-Rule" id="MF_00336"/>
    </source>
</evidence>
<keyword evidence="11" id="KW-1185">Reference proteome</keyword>
<dbReference type="AlphaFoldDB" id="A0A1M4ZUA4"/>
<dbReference type="InterPro" id="IPR004472">
    <property type="entry name" value="DTB_synth_BioD"/>
</dbReference>
<comment type="similarity">
    <text evidence="9">Belongs to the dethiobiotin synthetase family.</text>
</comment>
<feature type="binding site" evidence="9">
    <location>
        <position position="117"/>
    </location>
    <ligand>
        <name>Mg(2+)</name>
        <dbReference type="ChEBI" id="CHEBI:18420"/>
    </ligand>
</feature>
<feature type="binding site" evidence="9">
    <location>
        <position position="42"/>
    </location>
    <ligand>
        <name>substrate</name>
    </ligand>
</feature>
<evidence type="ECO:0000256" key="7">
    <source>
        <dbReference type="ARBA" id="ARBA00022842"/>
    </source>
</evidence>
<dbReference type="InterPro" id="IPR027417">
    <property type="entry name" value="P-loop_NTPase"/>
</dbReference>
<dbReference type="NCBIfam" id="TIGR00347">
    <property type="entry name" value="bioD"/>
    <property type="match status" value="1"/>
</dbReference>
<evidence type="ECO:0000313" key="10">
    <source>
        <dbReference type="EMBL" id="SHF21588.1"/>
    </source>
</evidence>
<comment type="catalytic activity">
    <reaction evidence="8">
        <text>(7R,8S)-8-amino-7-(carboxyamino)nonanoate + ATP = (4R,5S)-dethiobiotin + ADP + phosphate + H(+)</text>
        <dbReference type="Rhea" id="RHEA:63684"/>
        <dbReference type="ChEBI" id="CHEBI:15378"/>
        <dbReference type="ChEBI" id="CHEBI:30616"/>
        <dbReference type="ChEBI" id="CHEBI:43474"/>
        <dbReference type="ChEBI" id="CHEBI:149470"/>
        <dbReference type="ChEBI" id="CHEBI:149473"/>
        <dbReference type="ChEBI" id="CHEBI:456216"/>
    </reaction>
</comment>
<evidence type="ECO:0000256" key="1">
    <source>
        <dbReference type="ARBA" id="ARBA00022490"/>
    </source>
</evidence>
<dbReference type="UniPathway" id="UPA00078">
    <property type="reaction ID" value="UER00161"/>
</dbReference>
<dbReference type="GO" id="GO:0005524">
    <property type="term" value="F:ATP binding"/>
    <property type="evidence" value="ECO:0007669"/>
    <property type="project" value="UniProtKB-UniRule"/>
</dbReference>
<keyword evidence="7 9" id="KW-0460">Magnesium</keyword>
<comment type="catalytic activity">
    <reaction evidence="9">
        <text>(7R,8S)-7,8-diammoniononanoate + CO2 + ATP = (4R,5S)-dethiobiotin + ADP + phosphate + 3 H(+)</text>
        <dbReference type="Rhea" id="RHEA:15805"/>
        <dbReference type="ChEBI" id="CHEBI:15378"/>
        <dbReference type="ChEBI" id="CHEBI:16526"/>
        <dbReference type="ChEBI" id="CHEBI:30616"/>
        <dbReference type="ChEBI" id="CHEBI:43474"/>
        <dbReference type="ChEBI" id="CHEBI:149469"/>
        <dbReference type="ChEBI" id="CHEBI:149473"/>
        <dbReference type="ChEBI" id="CHEBI:456216"/>
        <dbReference type="EC" id="6.3.3.3"/>
    </reaction>
</comment>
<comment type="cofactor">
    <cofactor evidence="9">
        <name>Mg(2+)</name>
        <dbReference type="ChEBI" id="CHEBI:18420"/>
    </cofactor>
</comment>
<dbReference type="Proteomes" id="UP000184404">
    <property type="component" value="Unassembled WGS sequence"/>
</dbReference>
<evidence type="ECO:0000256" key="3">
    <source>
        <dbReference type="ARBA" id="ARBA00022723"/>
    </source>
</evidence>
<organism evidence="10 11">
    <name type="scientific">Schwartzia succinivorans DSM 10502</name>
    <dbReference type="NCBI Taxonomy" id="1123243"/>
    <lineage>
        <taxon>Bacteria</taxon>
        <taxon>Bacillati</taxon>
        <taxon>Bacillota</taxon>
        <taxon>Negativicutes</taxon>
        <taxon>Selenomonadales</taxon>
        <taxon>Selenomonadaceae</taxon>
        <taxon>Schwartzia</taxon>
    </lineage>
</organism>
<reference evidence="10 11" key="1">
    <citation type="submission" date="2016-11" db="EMBL/GenBank/DDBJ databases">
        <authorList>
            <person name="Jaros S."/>
            <person name="Januszkiewicz K."/>
            <person name="Wedrychowicz H."/>
        </authorList>
    </citation>
    <scope>NUCLEOTIDE SEQUENCE [LARGE SCALE GENOMIC DNA]</scope>
    <source>
        <strain evidence="10 11">DSM 10502</strain>
    </source>
</reference>
<feature type="active site" evidence="9">
    <location>
        <position position="38"/>
    </location>
</feature>
<dbReference type="PIRSF" id="PIRSF006755">
    <property type="entry name" value="DTB_synth"/>
    <property type="match status" value="1"/>
</dbReference>